<accession>A0AAC8Q146</accession>
<evidence type="ECO:0000313" key="3">
    <source>
        <dbReference type="Proteomes" id="UP000035579"/>
    </source>
</evidence>
<proteinExistence type="predicted"/>
<dbReference type="AlphaFoldDB" id="A0AAC8Q146"/>
<reference evidence="2 3" key="1">
    <citation type="submission" date="2015-05" db="EMBL/GenBank/DDBJ databases">
        <title>Genome assembly of Archangium gephyra DSM 2261.</title>
        <authorList>
            <person name="Sharma G."/>
            <person name="Subramanian S."/>
        </authorList>
    </citation>
    <scope>NUCLEOTIDE SEQUENCE [LARGE SCALE GENOMIC DNA]</scope>
    <source>
        <strain evidence="2 3">DSM 2261</strain>
    </source>
</reference>
<dbReference type="EMBL" id="CP011509">
    <property type="protein sequence ID" value="AKI99068.1"/>
    <property type="molecule type" value="Genomic_DNA"/>
</dbReference>
<evidence type="ECO:0000313" key="2">
    <source>
        <dbReference type="EMBL" id="AKI99068.1"/>
    </source>
</evidence>
<organism evidence="2 3">
    <name type="scientific">Archangium gephyra</name>
    <dbReference type="NCBI Taxonomy" id="48"/>
    <lineage>
        <taxon>Bacteria</taxon>
        <taxon>Pseudomonadati</taxon>
        <taxon>Myxococcota</taxon>
        <taxon>Myxococcia</taxon>
        <taxon>Myxococcales</taxon>
        <taxon>Cystobacterineae</taxon>
        <taxon>Archangiaceae</taxon>
        <taxon>Archangium</taxon>
    </lineage>
</organism>
<sequence length="62" mass="6685">MPGMKMGHPRGRGPEPPPASPPGSGEESSWPTGVASWTRDFLPLTPLLPCSREFHPLEPPPE</sequence>
<gene>
    <name evidence="2" type="ORF">AA314_00695</name>
</gene>
<dbReference type="KEGG" id="age:AA314_00695"/>
<name>A0AAC8Q146_9BACT</name>
<protein>
    <submittedName>
        <fullName evidence="2">Uncharacterized protein</fullName>
    </submittedName>
</protein>
<dbReference type="Proteomes" id="UP000035579">
    <property type="component" value="Chromosome"/>
</dbReference>
<feature type="region of interest" description="Disordered" evidence="1">
    <location>
        <begin position="1"/>
        <end position="37"/>
    </location>
</feature>
<evidence type="ECO:0000256" key="1">
    <source>
        <dbReference type="SAM" id="MobiDB-lite"/>
    </source>
</evidence>